<comment type="caution">
    <text evidence="23">The sequence shown here is derived from an EMBL/GenBank/DDBJ whole genome shotgun (WGS) entry which is preliminary data.</text>
</comment>
<dbReference type="PROSITE" id="PS00893">
    <property type="entry name" value="NUDIX_BOX"/>
    <property type="match status" value="1"/>
</dbReference>
<dbReference type="InterPro" id="IPR015797">
    <property type="entry name" value="NUDIX_hydrolase-like_dom_sf"/>
</dbReference>
<comment type="catalytic activity">
    <reaction evidence="7">
        <text>8-oxo-dATP + H2O = 8-oxo-dAMP + diphosphate + H(+)</text>
        <dbReference type="Rhea" id="RHEA:65396"/>
        <dbReference type="ChEBI" id="CHEBI:15377"/>
        <dbReference type="ChEBI" id="CHEBI:15378"/>
        <dbReference type="ChEBI" id="CHEBI:33019"/>
        <dbReference type="ChEBI" id="CHEBI:71361"/>
        <dbReference type="ChEBI" id="CHEBI:172871"/>
    </reaction>
    <physiologicalReaction direction="left-to-right" evidence="7">
        <dbReference type="Rhea" id="RHEA:65397"/>
    </physiologicalReaction>
</comment>
<comment type="similarity">
    <text evidence="2">Belongs to the Nudix hydrolase family.</text>
</comment>
<dbReference type="GO" id="GO:0042262">
    <property type="term" value="P:DNA protection"/>
    <property type="evidence" value="ECO:0007669"/>
    <property type="project" value="InterPro"/>
</dbReference>
<organism evidence="23 24">
    <name type="scientific">Arthrobacter cavernae</name>
    <dbReference type="NCBI Taxonomy" id="2817681"/>
    <lineage>
        <taxon>Bacteria</taxon>
        <taxon>Bacillati</taxon>
        <taxon>Actinomycetota</taxon>
        <taxon>Actinomycetes</taxon>
        <taxon>Micrococcales</taxon>
        <taxon>Micrococcaceae</taxon>
        <taxon>Arthrobacter</taxon>
    </lineage>
</organism>
<evidence type="ECO:0000256" key="8">
    <source>
        <dbReference type="ARBA" id="ARBA00024459"/>
    </source>
</evidence>
<evidence type="ECO:0000256" key="9">
    <source>
        <dbReference type="ARBA" id="ARBA00024486"/>
    </source>
</evidence>
<dbReference type="GO" id="GO:0008413">
    <property type="term" value="F:8-oxo-7,8-dihydroguanosine triphosphate pyrophosphatase activity"/>
    <property type="evidence" value="ECO:0007669"/>
    <property type="project" value="InterPro"/>
</dbReference>
<gene>
    <name evidence="23" type="ORF">J1902_11310</name>
</gene>
<evidence type="ECO:0000256" key="17">
    <source>
        <dbReference type="ARBA" id="ARBA00032071"/>
    </source>
</evidence>
<keyword evidence="5" id="KW-0378">Hydrolase</keyword>
<evidence type="ECO:0000256" key="4">
    <source>
        <dbReference type="ARBA" id="ARBA00022723"/>
    </source>
</evidence>
<evidence type="ECO:0000256" key="20">
    <source>
        <dbReference type="ARBA" id="ARBA00049032"/>
    </source>
</evidence>
<evidence type="ECO:0000256" key="12">
    <source>
        <dbReference type="ARBA" id="ARBA00026218"/>
    </source>
</evidence>
<dbReference type="PANTHER" id="PTHR43758:SF2">
    <property type="entry name" value="OXIDIZED PURINE NUCLEOSIDE TRIPHOSPHATE HYDROLASE"/>
    <property type="match status" value="1"/>
</dbReference>
<evidence type="ECO:0000256" key="2">
    <source>
        <dbReference type="ARBA" id="ARBA00005582"/>
    </source>
</evidence>
<dbReference type="EC" id="3.6.1.56" evidence="11"/>
<comment type="cofactor">
    <cofactor evidence="1">
        <name>Mg(2+)</name>
        <dbReference type="ChEBI" id="CHEBI:18420"/>
    </cofactor>
</comment>
<dbReference type="Gene3D" id="3.90.79.10">
    <property type="entry name" value="Nucleoside Triphosphate Pyrophosphohydrolase"/>
    <property type="match status" value="1"/>
</dbReference>
<comment type="function">
    <text evidence="21">Oxidized purine nucleoside triphosphate hydrolase which is a prominent sanitizer of the oxidized nucleotide pool. Catalyzes the hydrolysis of 2-oxo-dATP (2-hydroxy-dATP) into 2-oxo-dAMP. Also has a significant hydrolase activity toward 2-oxo-ATP, 8-oxo-dGTP and 8-oxo-dATP. Through the hydrolysis of oxidized purine nucleoside triphosphates, prevents their incorporation into DNA and the subsequent transversions A:T to C:G and G:C to T:A. Also catalyzes the hydrolysis of methylated purine nucleoside triphosphate preventing their integration into DNA. Through this antimutagenic activity protects cells from oxidative stress.</text>
</comment>
<name>A0A939KMR0_9MICC</name>
<keyword evidence="6" id="KW-0460">Magnesium</keyword>
<dbReference type="GO" id="GO:0008828">
    <property type="term" value="F:dATP diphosphatase activity"/>
    <property type="evidence" value="ECO:0007669"/>
    <property type="project" value="UniProtKB-EC"/>
</dbReference>
<feature type="domain" description="Nudix hydrolase" evidence="22">
    <location>
        <begin position="2"/>
        <end position="139"/>
    </location>
</feature>
<proteinExistence type="inferred from homology"/>
<comment type="catalytic activity">
    <reaction evidence="10">
        <text>2-oxo-ATP + H2O = 2-oxo-AMP + diphosphate + H(+)</text>
        <dbReference type="Rhea" id="RHEA:67392"/>
        <dbReference type="ChEBI" id="CHEBI:15377"/>
        <dbReference type="ChEBI" id="CHEBI:15378"/>
        <dbReference type="ChEBI" id="CHEBI:33019"/>
        <dbReference type="ChEBI" id="CHEBI:71395"/>
        <dbReference type="ChEBI" id="CHEBI:172878"/>
    </reaction>
    <physiologicalReaction direction="left-to-right" evidence="10">
        <dbReference type="Rhea" id="RHEA:67393"/>
    </physiologicalReaction>
</comment>
<sequence>MTAAHVTLCFLLRDGSDGQEVLLGTKKTGFGTGKVVGVGGHLEAGETALEAACREVREEVHVTVVPQDLVFAGTVDFEFPRRPEWNMFTTVFLTGKWEGEPSESDEITPRWYGLETLPVEQMWADAEHWVPAMISGQRLAVRVILADDNESVAEVHTAACGDSATCLQPGA</sequence>
<dbReference type="InterPro" id="IPR003563">
    <property type="entry name" value="8ODP"/>
</dbReference>
<dbReference type="PROSITE" id="PS51462">
    <property type="entry name" value="NUDIX"/>
    <property type="match status" value="1"/>
</dbReference>
<evidence type="ECO:0000256" key="11">
    <source>
        <dbReference type="ARBA" id="ARBA00026103"/>
    </source>
</evidence>
<comment type="catalytic activity">
    <reaction evidence="20">
        <text>N(6)-methyl-dATP + H2O = N(6)-methyl-dAMP + diphosphate + H(+)</text>
        <dbReference type="Rhea" id="RHEA:67604"/>
        <dbReference type="ChEBI" id="CHEBI:15377"/>
        <dbReference type="ChEBI" id="CHEBI:15378"/>
        <dbReference type="ChEBI" id="CHEBI:33019"/>
        <dbReference type="ChEBI" id="CHEBI:169976"/>
        <dbReference type="ChEBI" id="CHEBI:172872"/>
    </reaction>
    <physiologicalReaction direction="left-to-right" evidence="20">
        <dbReference type="Rhea" id="RHEA:67605"/>
    </physiologicalReaction>
</comment>
<evidence type="ECO:0000256" key="6">
    <source>
        <dbReference type="ARBA" id="ARBA00022842"/>
    </source>
</evidence>
<evidence type="ECO:0000313" key="23">
    <source>
        <dbReference type="EMBL" id="MBO1268558.1"/>
    </source>
</evidence>
<evidence type="ECO:0000259" key="22">
    <source>
        <dbReference type="PROSITE" id="PS51462"/>
    </source>
</evidence>
<dbReference type="CDD" id="cd03427">
    <property type="entry name" value="NUDIX_MTH1_Nudt1"/>
    <property type="match status" value="1"/>
</dbReference>
<dbReference type="AlphaFoldDB" id="A0A939KMR0"/>
<keyword evidence="4" id="KW-0479">Metal-binding</keyword>
<evidence type="ECO:0000256" key="19">
    <source>
        <dbReference type="ARBA" id="ARBA00048894"/>
    </source>
</evidence>
<dbReference type="GO" id="GO:0005737">
    <property type="term" value="C:cytoplasm"/>
    <property type="evidence" value="ECO:0007669"/>
    <property type="project" value="TreeGrafter"/>
</dbReference>
<evidence type="ECO:0000256" key="1">
    <source>
        <dbReference type="ARBA" id="ARBA00001946"/>
    </source>
</evidence>
<dbReference type="EMBL" id="JAFNLL010000025">
    <property type="protein sequence ID" value="MBO1268558.1"/>
    <property type="molecule type" value="Genomic_DNA"/>
</dbReference>
<evidence type="ECO:0000256" key="21">
    <source>
        <dbReference type="ARBA" id="ARBA00053094"/>
    </source>
</evidence>
<keyword evidence="24" id="KW-1185">Reference proteome</keyword>
<evidence type="ECO:0000256" key="14">
    <source>
        <dbReference type="ARBA" id="ARBA00030634"/>
    </source>
</evidence>
<evidence type="ECO:0000256" key="10">
    <source>
        <dbReference type="ARBA" id="ARBA00024596"/>
    </source>
</evidence>
<comment type="subunit">
    <text evidence="3">Monomer.</text>
</comment>
<reference evidence="23" key="1">
    <citation type="submission" date="2021-03" db="EMBL/GenBank/DDBJ databases">
        <title>A new species, PO-11, isolated from a karst cave deposit.</title>
        <authorList>
            <person name="Zhaoxiaoyong W."/>
        </authorList>
    </citation>
    <scope>NUCLEOTIDE SEQUENCE</scope>
    <source>
        <strain evidence="23">PO-11</strain>
    </source>
</reference>
<dbReference type="InterPro" id="IPR020084">
    <property type="entry name" value="NUDIX_hydrolase_CS"/>
</dbReference>
<dbReference type="SUPFAM" id="SSF55811">
    <property type="entry name" value="Nudix"/>
    <property type="match status" value="1"/>
</dbReference>
<evidence type="ECO:0000256" key="13">
    <source>
        <dbReference type="ARBA" id="ARBA00029673"/>
    </source>
</evidence>
<dbReference type="GO" id="GO:0046872">
    <property type="term" value="F:metal ion binding"/>
    <property type="evidence" value="ECO:0007669"/>
    <property type="project" value="UniProtKB-KW"/>
</dbReference>
<evidence type="ECO:0000256" key="18">
    <source>
        <dbReference type="ARBA" id="ARBA00048002"/>
    </source>
</evidence>
<evidence type="ECO:0000256" key="16">
    <source>
        <dbReference type="ARBA" id="ARBA00031927"/>
    </source>
</evidence>
<dbReference type="Pfam" id="PF00293">
    <property type="entry name" value="NUDIX"/>
    <property type="match status" value="1"/>
</dbReference>
<dbReference type="InterPro" id="IPR000086">
    <property type="entry name" value="NUDIX_hydrolase_dom"/>
</dbReference>
<evidence type="ECO:0000313" key="24">
    <source>
        <dbReference type="Proteomes" id="UP000664164"/>
    </source>
</evidence>
<comment type="catalytic activity">
    <reaction evidence="18">
        <text>N(6)-methyl-ATP + H2O = N(6)-methyl-AMP + diphosphate + H(+)</text>
        <dbReference type="Rhea" id="RHEA:67608"/>
        <dbReference type="ChEBI" id="CHEBI:15377"/>
        <dbReference type="ChEBI" id="CHEBI:15378"/>
        <dbReference type="ChEBI" id="CHEBI:33019"/>
        <dbReference type="ChEBI" id="CHEBI:144842"/>
        <dbReference type="ChEBI" id="CHEBI:172873"/>
    </reaction>
    <physiologicalReaction direction="left-to-right" evidence="18">
        <dbReference type="Rhea" id="RHEA:67609"/>
    </physiologicalReaction>
</comment>
<comment type="catalytic activity">
    <reaction evidence="19">
        <text>O(6)-methyl-dGTP + H2O = O(6)-methyl-dGMP + diphosphate + H(+)</text>
        <dbReference type="Rhea" id="RHEA:67600"/>
        <dbReference type="ChEBI" id="CHEBI:15377"/>
        <dbReference type="ChEBI" id="CHEBI:15378"/>
        <dbReference type="ChEBI" id="CHEBI:33019"/>
        <dbReference type="ChEBI" id="CHEBI:169974"/>
        <dbReference type="ChEBI" id="CHEBI:169975"/>
    </reaction>
    <physiologicalReaction direction="left-to-right" evidence="19">
        <dbReference type="Rhea" id="RHEA:67601"/>
    </physiologicalReaction>
</comment>
<comment type="catalytic activity">
    <reaction evidence="8">
        <text>2-oxo-dATP + H2O = 2-oxo-dAMP + diphosphate + H(+)</text>
        <dbReference type="Rhea" id="RHEA:31583"/>
        <dbReference type="ChEBI" id="CHEBI:15377"/>
        <dbReference type="ChEBI" id="CHEBI:15378"/>
        <dbReference type="ChEBI" id="CHEBI:33019"/>
        <dbReference type="ChEBI" id="CHEBI:63212"/>
        <dbReference type="ChEBI" id="CHEBI:77897"/>
        <dbReference type="EC" id="3.6.1.56"/>
    </reaction>
    <physiologicalReaction direction="left-to-right" evidence="8">
        <dbReference type="Rhea" id="RHEA:31584"/>
    </physiologicalReaction>
</comment>
<dbReference type="Proteomes" id="UP000664164">
    <property type="component" value="Unassembled WGS sequence"/>
</dbReference>
<dbReference type="PRINTS" id="PR01403">
    <property type="entry name" value="8OXTPHPHTASE"/>
</dbReference>
<accession>A0A939KMR0</accession>
<dbReference type="PANTHER" id="PTHR43758">
    <property type="entry name" value="7,8-DIHYDRO-8-OXOGUANINE TRIPHOSPHATASE"/>
    <property type="match status" value="1"/>
</dbReference>
<evidence type="ECO:0000256" key="15">
    <source>
        <dbReference type="ARBA" id="ARBA00030682"/>
    </source>
</evidence>
<evidence type="ECO:0000256" key="5">
    <source>
        <dbReference type="ARBA" id="ARBA00022801"/>
    </source>
</evidence>
<evidence type="ECO:0000256" key="3">
    <source>
        <dbReference type="ARBA" id="ARBA00011245"/>
    </source>
</evidence>
<dbReference type="RefSeq" id="WP_207616357.1">
    <property type="nucleotide sequence ID" value="NZ_JAFNLL010000025.1"/>
</dbReference>
<comment type="catalytic activity">
    <reaction evidence="9">
        <text>8-oxo-dGTP + H2O = 8-oxo-dGMP + diphosphate + H(+)</text>
        <dbReference type="Rhea" id="RHEA:31575"/>
        <dbReference type="ChEBI" id="CHEBI:15377"/>
        <dbReference type="ChEBI" id="CHEBI:15378"/>
        <dbReference type="ChEBI" id="CHEBI:33019"/>
        <dbReference type="ChEBI" id="CHEBI:63224"/>
        <dbReference type="ChEBI" id="CHEBI:77896"/>
    </reaction>
    <physiologicalReaction direction="left-to-right" evidence="9">
        <dbReference type="Rhea" id="RHEA:31576"/>
    </physiologicalReaction>
</comment>
<evidence type="ECO:0000256" key="7">
    <source>
        <dbReference type="ARBA" id="ARBA00024448"/>
    </source>
</evidence>
<protein>
    <recommendedName>
        <fullName evidence="12">Oxidized purine nucleoside triphosphate hydrolase</fullName>
        <ecNumber evidence="11">3.6.1.56</ecNumber>
    </recommendedName>
    <alternativeName>
        <fullName evidence="16">2-hydroxy-dATP diphosphatase</fullName>
    </alternativeName>
    <alternativeName>
        <fullName evidence="15">7,8-dihydro-8-oxoguanine triphosphatase</fullName>
    </alternativeName>
    <alternativeName>
        <fullName evidence="14">8-oxo-dGTPase</fullName>
    </alternativeName>
    <alternativeName>
        <fullName evidence="17">Methylated purine nucleoside triphosphate hydrolase</fullName>
    </alternativeName>
    <alternativeName>
        <fullName evidence="13">Nucleoside diphosphate-linked moiety X motif 1</fullName>
    </alternativeName>
</protein>